<feature type="active site" evidence="3">
    <location>
        <position position="115"/>
    </location>
</feature>
<evidence type="ECO:0000256" key="1">
    <source>
        <dbReference type="ARBA" id="ARBA00003561"/>
    </source>
</evidence>
<dbReference type="GO" id="GO:0003677">
    <property type="term" value="F:DNA binding"/>
    <property type="evidence" value="ECO:0007669"/>
    <property type="project" value="InterPro"/>
</dbReference>
<dbReference type="Pfam" id="PF02560">
    <property type="entry name" value="Cyanate_lyase"/>
    <property type="match status" value="1"/>
</dbReference>
<keyword evidence="2 3" id="KW-0456">Lyase</keyword>
<dbReference type="HAMAP" id="MF_00535">
    <property type="entry name" value="Cyanate_hydrat"/>
    <property type="match status" value="1"/>
</dbReference>
<dbReference type="InterPro" id="IPR003712">
    <property type="entry name" value="Cyanate_lyase_C"/>
</dbReference>
<dbReference type="Gene3D" id="3.30.1160.10">
    <property type="entry name" value="Cyanate lyase, C-terminal domain"/>
    <property type="match status" value="1"/>
</dbReference>
<dbReference type="EMBL" id="NBTY01000196">
    <property type="protein sequence ID" value="OTP67410.1"/>
    <property type="molecule type" value="Genomic_DNA"/>
</dbReference>
<dbReference type="NCBIfam" id="NF002773">
    <property type="entry name" value="PRK02866.1"/>
    <property type="match status" value="1"/>
</dbReference>
<dbReference type="PANTHER" id="PTHR34186:SF2">
    <property type="entry name" value="CYANATE HYDRATASE"/>
    <property type="match status" value="1"/>
</dbReference>
<evidence type="ECO:0000313" key="6">
    <source>
        <dbReference type="Proteomes" id="UP000194546"/>
    </source>
</evidence>
<dbReference type="InterPro" id="IPR036581">
    <property type="entry name" value="Cyanate_lyase_C_sf"/>
</dbReference>
<dbReference type="SUPFAM" id="SSF47413">
    <property type="entry name" value="lambda repressor-like DNA-binding domains"/>
    <property type="match status" value="1"/>
</dbReference>
<dbReference type="CDD" id="cd00559">
    <property type="entry name" value="Cyanase_C"/>
    <property type="match status" value="1"/>
</dbReference>
<comment type="caution">
    <text evidence="5">The sequence shown here is derived from an EMBL/GenBank/DDBJ whole genome shotgun (WGS) entry which is preliminary data.</text>
</comment>
<dbReference type="GO" id="GO:0008824">
    <property type="term" value="F:cyanate hydratase activity"/>
    <property type="evidence" value="ECO:0007669"/>
    <property type="project" value="UniProtKB-UniRule"/>
</dbReference>
<dbReference type="SMART" id="SM01116">
    <property type="entry name" value="Cyanate_lyase"/>
    <property type="match status" value="1"/>
</dbReference>
<dbReference type="Pfam" id="PF21291">
    <property type="entry name" value="CYNS_N"/>
    <property type="match status" value="1"/>
</dbReference>
<evidence type="ECO:0000259" key="4">
    <source>
        <dbReference type="SMART" id="SM01116"/>
    </source>
</evidence>
<dbReference type="PANTHER" id="PTHR34186">
    <property type="entry name" value="CYANATE HYDRATASE"/>
    <property type="match status" value="1"/>
</dbReference>
<feature type="active site" evidence="3">
    <location>
        <position position="112"/>
    </location>
</feature>
<dbReference type="NCBIfam" id="TIGR00673">
    <property type="entry name" value="cynS"/>
    <property type="match status" value="1"/>
</dbReference>
<gene>
    <name evidence="3" type="primary">cynS</name>
    <name evidence="5" type="ORF">PAMC26510_31235</name>
</gene>
<evidence type="ECO:0000256" key="2">
    <source>
        <dbReference type="ARBA" id="ARBA00023239"/>
    </source>
</evidence>
<name>A0A242M8I7_CABSO</name>
<sequence length="172" mass="18642">MNASSLGALFFYEGKIMLQTLVSPVSRQALAEEVIEAKAQKGLSWQDLTEGTGLSLVFLTAALLGQHPISKEAAEAVCQKLELGADAVSLLQRVPLRGSIPGGLPTDPTVYRFYEMIQIYGTTLKSLVHEMFGDGIISAINFKMDLKKVDDPDGGQRAVITLDGKFLPTRPF</sequence>
<dbReference type="Proteomes" id="UP000194546">
    <property type="component" value="Unassembled WGS sequence"/>
</dbReference>
<organism evidence="5 6">
    <name type="scientific">Caballeronia sordidicola</name>
    <name type="common">Burkholderia sordidicola</name>
    <dbReference type="NCBI Taxonomy" id="196367"/>
    <lineage>
        <taxon>Bacteria</taxon>
        <taxon>Pseudomonadati</taxon>
        <taxon>Pseudomonadota</taxon>
        <taxon>Betaproteobacteria</taxon>
        <taxon>Burkholderiales</taxon>
        <taxon>Burkholderiaceae</taxon>
        <taxon>Caballeronia</taxon>
    </lineage>
</organism>
<dbReference type="PRINTS" id="PR01693">
    <property type="entry name" value="CYANASE"/>
</dbReference>
<reference evidence="5 6" key="1">
    <citation type="submission" date="2017-03" db="EMBL/GenBank/DDBJ databases">
        <title>Genome analysis of strain PAMC 26510.</title>
        <authorList>
            <person name="Oh H.-M."/>
            <person name="Yang J.-A."/>
        </authorList>
    </citation>
    <scope>NUCLEOTIDE SEQUENCE [LARGE SCALE GENOMIC DNA]</scope>
    <source>
        <strain evidence="5 6">PAMC 26510</strain>
    </source>
</reference>
<dbReference type="InterPro" id="IPR048564">
    <property type="entry name" value="CYNS_N"/>
</dbReference>
<dbReference type="EC" id="4.2.1.104" evidence="3"/>
<comment type="function">
    <text evidence="1 3">Catalyzes the reaction of cyanate with bicarbonate to produce ammonia and carbon dioxide.</text>
</comment>
<accession>A0A242M8I7</accession>
<protein>
    <recommendedName>
        <fullName evidence="3">Cyanate hydratase</fullName>
        <shortName evidence="3">Cyanase</shortName>
        <ecNumber evidence="3">4.2.1.104</ecNumber>
    </recommendedName>
    <alternativeName>
        <fullName evidence="3">Cyanate hydrolase</fullName>
    </alternativeName>
    <alternativeName>
        <fullName evidence="3">Cyanate lyase</fullName>
    </alternativeName>
</protein>
<evidence type="ECO:0000256" key="3">
    <source>
        <dbReference type="HAMAP-Rule" id="MF_00535"/>
    </source>
</evidence>
<dbReference type="InterPro" id="IPR010982">
    <property type="entry name" value="Lambda_DNA-bd_dom_sf"/>
</dbReference>
<dbReference type="AlphaFoldDB" id="A0A242M8I7"/>
<dbReference type="SUPFAM" id="SSF55234">
    <property type="entry name" value="Cyanase C-terminal domain"/>
    <property type="match status" value="1"/>
</dbReference>
<proteinExistence type="inferred from homology"/>
<comment type="catalytic activity">
    <reaction evidence="3">
        <text>cyanate + hydrogencarbonate + 3 H(+) = NH4(+) + 2 CO2</text>
        <dbReference type="Rhea" id="RHEA:11120"/>
        <dbReference type="ChEBI" id="CHEBI:15378"/>
        <dbReference type="ChEBI" id="CHEBI:16526"/>
        <dbReference type="ChEBI" id="CHEBI:17544"/>
        <dbReference type="ChEBI" id="CHEBI:28938"/>
        <dbReference type="ChEBI" id="CHEBI:29195"/>
        <dbReference type="EC" id="4.2.1.104"/>
    </reaction>
</comment>
<dbReference type="Gene3D" id="1.10.260.40">
    <property type="entry name" value="lambda repressor-like DNA-binding domains"/>
    <property type="match status" value="1"/>
</dbReference>
<feature type="domain" description="Cyanate lyase C-terminal" evidence="4">
    <location>
        <begin position="99"/>
        <end position="172"/>
    </location>
</feature>
<evidence type="ECO:0000313" key="5">
    <source>
        <dbReference type="EMBL" id="OTP67410.1"/>
    </source>
</evidence>
<feature type="active site" evidence="3">
    <location>
        <position position="138"/>
    </location>
</feature>
<dbReference type="PIRSF" id="PIRSF001263">
    <property type="entry name" value="Cyanate_hydratas"/>
    <property type="match status" value="1"/>
</dbReference>
<dbReference type="InterPro" id="IPR008076">
    <property type="entry name" value="Cyanase"/>
</dbReference>
<comment type="similarity">
    <text evidence="3">Belongs to the cyanase family.</text>
</comment>